<dbReference type="PANTHER" id="PTHR43525:SF2">
    <property type="entry name" value="CYSTATHIONINE BETA-LYASE-RELATED"/>
    <property type="match status" value="1"/>
</dbReference>
<proteinExistence type="inferred from homology"/>
<evidence type="ECO:0000313" key="8">
    <source>
        <dbReference type="Proteomes" id="UP000007947"/>
    </source>
</evidence>
<sequence>MDNPFARYTFADLVGRRTLKWQAYPSGVIPMWVAEMDTDLAEPVREAVIDAVRRGEVGYPSGRAYPEALAGFAAELWDWPIDPDTLRHTTDVITGMAHVAELVTPADGVLVITTPIYPPFLSLPVLTKRAVQYVSQTEAGRLDLEALAATFAAIRAEGLQPTLLLCNPYNPTGVAHTRAELTALATLAGEYGARVVSDEIHAPIVHPGVVFTPYLSVPGAERAYAVHSASKAFNLPGLKAALIVPGAEAIAELTEGLPPVVDMSASSMGILAHAVALSEGRSWLTEHLNGLAANRALLADLLAEQLPAVRWREPEATYLAWLDCRALDLGDDPAAVFLERSQVGLSSGLAFGPDGEGHVRLNFATAPSTLTEVVTRMRSVASGREAERVLGAQPNSE</sequence>
<dbReference type="InterPro" id="IPR051798">
    <property type="entry name" value="Class-II_PLP-Dep_Aminotrans"/>
</dbReference>
<dbReference type="GO" id="GO:0030170">
    <property type="term" value="F:pyridoxal phosphate binding"/>
    <property type="evidence" value="ECO:0007669"/>
    <property type="project" value="InterPro"/>
</dbReference>
<dbReference type="GO" id="GO:0047804">
    <property type="term" value="F:cysteine-S-conjugate beta-lyase activity"/>
    <property type="evidence" value="ECO:0007669"/>
    <property type="project" value="UniProtKB-EC"/>
</dbReference>
<dbReference type="EC" id="4.4.1.13" evidence="2"/>
<organism evidence="7 8">
    <name type="scientific">Microlunatus phosphovorus (strain ATCC 700054 / DSM 10555 / JCM 9379 / NBRC 101784 / NCIMB 13414 / VKM Ac-1990 / NM-1)</name>
    <dbReference type="NCBI Taxonomy" id="1032480"/>
    <lineage>
        <taxon>Bacteria</taxon>
        <taxon>Bacillati</taxon>
        <taxon>Actinomycetota</taxon>
        <taxon>Actinomycetes</taxon>
        <taxon>Propionibacteriales</taxon>
        <taxon>Propionibacteriaceae</taxon>
        <taxon>Microlunatus</taxon>
    </lineage>
</organism>
<evidence type="ECO:0000313" key="7">
    <source>
        <dbReference type="EMBL" id="BAK33504.1"/>
    </source>
</evidence>
<dbReference type="RefSeq" id="WP_013861393.1">
    <property type="nucleotide sequence ID" value="NC_015635.1"/>
</dbReference>
<comment type="similarity">
    <text evidence="5">Belongs to the class-II pyridoxal-phosphate-dependent aminotransferase family. MalY/PatB cystathionine beta-lyase subfamily.</text>
</comment>
<dbReference type="CDD" id="cd00609">
    <property type="entry name" value="AAT_like"/>
    <property type="match status" value="1"/>
</dbReference>
<comment type="cofactor">
    <cofactor evidence="1">
        <name>pyridoxal 5'-phosphate</name>
        <dbReference type="ChEBI" id="CHEBI:597326"/>
    </cofactor>
</comment>
<keyword evidence="3" id="KW-0663">Pyridoxal phosphate</keyword>
<dbReference type="STRING" id="1032480.MLP_04900"/>
<dbReference type="HOGENOM" id="CLU_017584_15_2_11"/>
<dbReference type="Proteomes" id="UP000007947">
    <property type="component" value="Chromosome"/>
</dbReference>
<keyword evidence="4 7" id="KW-0456">Lyase</keyword>
<dbReference type="AlphaFoldDB" id="F5XK08"/>
<evidence type="ECO:0000256" key="4">
    <source>
        <dbReference type="ARBA" id="ARBA00023239"/>
    </source>
</evidence>
<name>F5XK08_MICPN</name>
<evidence type="ECO:0000256" key="3">
    <source>
        <dbReference type="ARBA" id="ARBA00022898"/>
    </source>
</evidence>
<evidence type="ECO:0000256" key="1">
    <source>
        <dbReference type="ARBA" id="ARBA00001933"/>
    </source>
</evidence>
<feature type="domain" description="Aminotransferase class I/classII large" evidence="6">
    <location>
        <begin position="98"/>
        <end position="376"/>
    </location>
</feature>
<dbReference type="SUPFAM" id="SSF53383">
    <property type="entry name" value="PLP-dependent transferases"/>
    <property type="match status" value="1"/>
</dbReference>
<evidence type="ECO:0000256" key="2">
    <source>
        <dbReference type="ARBA" id="ARBA00012224"/>
    </source>
</evidence>
<dbReference type="eggNOG" id="COG1168">
    <property type="taxonomic scope" value="Bacteria"/>
</dbReference>
<dbReference type="Gene3D" id="3.90.1150.10">
    <property type="entry name" value="Aspartate Aminotransferase, domain 1"/>
    <property type="match status" value="1"/>
</dbReference>
<dbReference type="KEGG" id="mph:MLP_04900"/>
<evidence type="ECO:0000259" key="6">
    <source>
        <dbReference type="Pfam" id="PF00155"/>
    </source>
</evidence>
<dbReference type="PANTHER" id="PTHR43525">
    <property type="entry name" value="PROTEIN MALY"/>
    <property type="match status" value="1"/>
</dbReference>
<accession>F5XK08</accession>
<dbReference type="InterPro" id="IPR015424">
    <property type="entry name" value="PyrdxlP-dep_Trfase"/>
</dbReference>
<dbReference type="InterPro" id="IPR015422">
    <property type="entry name" value="PyrdxlP-dep_Trfase_small"/>
</dbReference>
<gene>
    <name evidence="7" type="primary">metC</name>
    <name evidence="7" type="ordered locus">MLP_04900</name>
</gene>
<dbReference type="InterPro" id="IPR004839">
    <property type="entry name" value="Aminotransferase_I/II_large"/>
</dbReference>
<dbReference type="Gene3D" id="3.40.640.10">
    <property type="entry name" value="Type I PLP-dependent aspartate aminotransferase-like (Major domain)"/>
    <property type="match status" value="1"/>
</dbReference>
<dbReference type="EMBL" id="AP012204">
    <property type="protein sequence ID" value="BAK33504.1"/>
    <property type="molecule type" value="Genomic_DNA"/>
</dbReference>
<keyword evidence="8" id="KW-1185">Reference proteome</keyword>
<dbReference type="InterPro" id="IPR015421">
    <property type="entry name" value="PyrdxlP-dep_Trfase_major"/>
</dbReference>
<evidence type="ECO:0000256" key="5">
    <source>
        <dbReference type="ARBA" id="ARBA00037974"/>
    </source>
</evidence>
<protein>
    <recommendedName>
        <fullName evidence="2">cysteine-S-conjugate beta-lyase</fullName>
        <ecNumber evidence="2">4.4.1.13</ecNumber>
    </recommendedName>
</protein>
<reference evidence="7 8" key="1">
    <citation type="submission" date="2011-05" db="EMBL/GenBank/DDBJ databases">
        <title>Whole genome sequence of Microlunatus phosphovorus NM-1.</title>
        <authorList>
            <person name="Hosoyama A."/>
            <person name="Sasaki K."/>
            <person name="Harada T."/>
            <person name="Igarashi R."/>
            <person name="Kawakoshi A."/>
            <person name="Sasagawa M."/>
            <person name="Fukada J."/>
            <person name="Nakamura S."/>
            <person name="Katano Y."/>
            <person name="Hanada S."/>
            <person name="Kamagata Y."/>
            <person name="Nakamura N."/>
            <person name="Yamazaki S."/>
            <person name="Fujita N."/>
        </authorList>
    </citation>
    <scope>NUCLEOTIDE SEQUENCE [LARGE SCALE GENOMIC DNA]</scope>
    <source>
        <strain evidence="8">ATCC 700054 / DSM 10555 / JCM 9379 / NBRC 101784 / NCIMB 13414 / VKM Ac-1990 / NM-1</strain>
    </source>
</reference>
<dbReference type="Pfam" id="PF00155">
    <property type="entry name" value="Aminotran_1_2"/>
    <property type="match status" value="1"/>
</dbReference>